<organism evidence="3 4">
    <name type="scientific">Stichopus japonicus</name>
    <name type="common">Sea cucumber</name>
    <dbReference type="NCBI Taxonomy" id="307972"/>
    <lineage>
        <taxon>Eukaryota</taxon>
        <taxon>Metazoa</taxon>
        <taxon>Echinodermata</taxon>
        <taxon>Eleutherozoa</taxon>
        <taxon>Echinozoa</taxon>
        <taxon>Holothuroidea</taxon>
        <taxon>Aspidochirotacea</taxon>
        <taxon>Aspidochirotida</taxon>
        <taxon>Stichopodidae</taxon>
        <taxon>Apostichopus</taxon>
    </lineage>
</organism>
<keyword evidence="2" id="KW-1133">Transmembrane helix</keyword>
<sequence length="465" mass="50444">MASHLQAYRLGVLHIYRTKGCDELDYNTDYTEVCKGSTLTYAYCPPGKRLTDPCEGSCDYCPNGQYQNSYNTCETCRNCTTRADCDKCDGHKCQTFAMIKLSGIIAMFWYLTSGHNFLSCSINQLIGECRSNRNAKCGCPTCPTCETCPTPPEGNIPPTQEDTTHVVSCPPVEPCPPVVPCPPVETCPPVQPCPSASPLPDKEPLGSCNDRVHKWWRIWGIIALIIFPLLLLGYPVLCFCKRKVPQPKGYKGNDPAARNDSQGSGPGGSGSTHDATPPEGSDQGPSPPQGAEGGDPSPGITSESSTNQEGMTSGPEADGGDVKLTVVLPTDESDQGPSSIQGSEGGDPPPGSQLQFSNAAIGNVLITEEEINDVADEVYKHFGTKIKSLDRFFSKLGIPFQDYKRMLEDTTSTGINDKLFDVIMRWHGEAPQTKEAIRKGLYKNHEQLGIWYVGYVNNGPVTDQQ</sequence>
<reference evidence="3 4" key="1">
    <citation type="journal article" date="2017" name="PLoS Biol.">
        <title>The sea cucumber genome provides insights into morphological evolution and visceral regeneration.</title>
        <authorList>
            <person name="Zhang X."/>
            <person name="Sun L."/>
            <person name="Yuan J."/>
            <person name="Sun Y."/>
            <person name="Gao Y."/>
            <person name="Zhang L."/>
            <person name="Li S."/>
            <person name="Dai H."/>
            <person name="Hamel J.F."/>
            <person name="Liu C."/>
            <person name="Yu Y."/>
            <person name="Liu S."/>
            <person name="Lin W."/>
            <person name="Guo K."/>
            <person name="Jin S."/>
            <person name="Xu P."/>
            <person name="Storey K.B."/>
            <person name="Huan P."/>
            <person name="Zhang T."/>
            <person name="Zhou Y."/>
            <person name="Zhang J."/>
            <person name="Lin C."/>
            <person name="Li X."/>
            <person name="Xing L."/>
            <person name="Huo D."/>
            <person name="Sun M."/>
            <person name="Wang L."/>
            <person name="Mercier A."/>
            <person name="Li F."/>
            <person name="Yang H."/>
            <person name="Xiang J."/>
        </authorList>
    </citation>
    <scope>NUCLEOTIDE SEQUENCE [LARGE SCALE GENOMIC DNA]</scope>
    <source>
        <strain evidence="3">Shaxun</strain>
        <tissue evidence="3">Muscle</tissue>
    </source>
</reference>
<evidence type="ECO:0000313" key="4">
    <source>
        <dbReference type="Proteomes" id="UP000230750"/>
    </source>
</evidence>
<dbReference type="EMBL" id="MRZV01000047">
    <property type="protein sequence ID" value="PIK60787.1"/>
    <property type="molecule type" value="Genomic_DNA"/>
</dbReference>
<keyword evidence="2" id="KW-0472">Membrane</keyword>
<proteinExistence type="predicted"/>
<evidence type="ECO:0008006" key="5">
    <source>
        <dbReference type="Google" id="ProtNLM"/>
    </source>
</evidence>
<gene>
    <name evidence="3" type="ORF">BSL78_02267</name>
</gene>
<evidence type="ECO:0000256" key="2">
    <source>
        <dbReference type="SAM" id="Phobius"/>
    </source>
</evidence>
<protein>
    <recommendedName>
        <fullName evidence="5">TNFR-Cys domain-containing protein</fullName>
    </recommendedName>
</protein>
<keyword evidence="4" id="KW-1185">Reference proteome</keyword>
<feature type="compositionally biased region" description="Polar residues" evidence="1">
    <location>
        <begin position="299"/>
        <end position="311"/>
    </location>
</feature>
<keyword evidence="2" id="KW-0812">Transmembrane</keyword>
<comment type="caution">
    <text evidence="3">The sequence shown here is derived from an EMBL/GenBank/DDBJ whole genome shotgun (WGS) entry which is preliminary data.</text>
</comment>
<accession>A0A2G8LKK2</accession>
<name>A0A2G8LKK2_STIJA</name>
<dbReference type="Proteomes" id="UP000230750">
    <property type="component" value="Unassembled WGS sequence"/>
</dbReference>
<evidence type="ECO:0000313" key="3">
    <source>
        <dbReference type="EMBL" id="PIK60787.1"/>
    </source>
</evidence>
<feature type="transmembrane region" description="Helical" evidence="2">
    <location>
        <begin position="218"/>
        <end position="237"/>
    </location>
</feature>
<evidence type="ECO:0000256" key="1">
    <source>
        <dbReference type="SAM" id="MobiDB-lite"/>
    </source>
</evidence>
<feature type="region of interest" description="Disordered" evidence="1">
    <location>
        <begin position="249"/>
        <end position="352"/>
    </location>
</feature>
<dbReference type="AlphaFoldDB" id="A0A2G8LKK2"/>